<keyword evidence="7 9" id="KW-1133">Transmembrane helix</keyword>
<feature type="transmembrane region" description="Helical" evidence="9">
    <location>
        <begin position="6"/>
        <end position="24"/>
    </location>
</feature>
<sequence length="203" mass="22571">MLATQTLSVVFGSFINYAVMISVINNQRDVLLTNNGSGQWSGQYFSSVNTQATVWALSKELYHVGKPYVIVPIGLAIGFLAVCLHRVITHFKPKIGKLDLRDVNLPIIFQYSGWFAYNQTQSCIMLTTVFLGVFIQYYLRNYKLKIFKRYSYIVAAGLDGGTLLTIFILSFAVFGTAGPAKPFPTWAGNPADYPDRCPDPSSS</sequence>
<evidence type="ECO:0000256" key="7">
    <source>
        <dbReference type="ARBA" id="ARBA00022989"/>
    </source>
</evidence>
<evidence type="ECO:0000313" key="10">
    <source>
        <dbReference type="EMBL" id="PWN34797.1"/>
    </source>
</evidence>
<feature type="transmembrane region" description="Helical" evidence="9">
    <location>
        <begin position="68"/>
        <end position="88"/>
    </location>
</feature>
<organism evidence="10 11">
    <name type="scientific">Meira miltonrushii</name>
    <dbReference type="NCBI Taxonomy" id="1280837"/>
    <lineage>
        <taxon>Eukaryota</taxon>
        <taxon>Fungi</taxon>
        <taxon>Dikarya</taxon>
        <taxon>Basidiomycota</taxon>
        <taxon>Ustilaginomycotina</taxon>
        <taxon>Exobasidiomycetes</taxon>
        <taxon>Exobasidiales</taxon>
        <taxon>Brachybasidiaceae</taxon>
        <taxon>Meira</taxon>
    </lineage>
</organism>
<dbReference type="GeneID" id="37022610"/>
<feature type="transmembrane region" description="Helical" evidence="9">
    <location>
        <begin position="119"/>
        <end position="139"/>
    </location>
</feature>
<keyword evidence="3" id="KW-0813">Transport</keyword>
<dbReference type="InterPro" id="IPR004813">
    <property type="entry name" value="OPT"/>
</dbReference>
<keyword evidence="11" id="KW-1185">Reference proteome</keyword>
<dbReference type="GO" id="GO:0015031">
    <property type="term" value="P:protein transport"/>
    <property type="evidence" value="ECO:0007669"/>
    <property type="project" value="UniProtKB-KW"/>
</dbReference>
<dbReference type="InterPro" id="IPR004648">
    <property type="entry name" value="Oligpept_transpt"/>
</dbReference>
<gene>
    <name evidence="10" type="ORF">FA14DRAFT_178194</name>
</gene>
<reference evidence="10 11" key="1">
    <citation type="journal article" date="2018" name="Mol. Biol. Evol.">
        <title>Broad Genomic Sampling Reveals a Smut Pathogenic Ancestry of the Fungal Clade Ustilaginomycotina.</title>
        <authorList>
            <person name="Kijpornyongpan T."/>
            <person name="Mondo S.J."/>
            <person name="Barry K."/>
            <person name="Sandor L."/>
            <person name="Lee J."/>
            <person name="Lipzen A."/>
            <person name="Pangilinan J."/>
            <person name="LaButti K."/>
            <person name="Hainaut M."/>
            <person name="Henrissat B."/>
            <person name="Grigoriev I.V."/>
            <person name="Spatafora J.W."/>
            <person name="Aime M.C."/>
        </authorList>
    </citation>
    <scope>NUCLEOTIDE SEQUENCE [LARGE SCALE GENOMIC DNA]</scope>
    <source>
        <strain evidence="10 11">MCA 3882</strain>
    </source>
</reference>
<dbReference type="GO" id="GO:0016020">
    <property type="term" value="C:membrane"/>
    <property type="evidence" value="ECO:0007669"/>
    <property type="project" value="UniProtKB-SubCell"/>
</dbReference>
<feature type="transmembrane region" description="Helical" evidence="9">
    <location>
        <begin position="151"/>
        <end position="174"/>
    </location>
</feature>
<dbReference type="AlphaFoldDB" id="A0A316VAZ7"/>
<dbReference type="EMBL" id="KZ819603">
    <property type="protein sequence ID" value="PWN34797.1"/>
    <property type="molecule type" value="Genomic_DNA"/>
</dbReference>
<accession>A0A316VAZ7</accession>
<dbReference type="RefSeq" id="XP_025355099.1">
    <property type="nucleotide sequence ID" value="XM_025500829.1"/>
</dbReference>
<comment type="similarity">
    <text evidence="2">Belongs to the oligopeptide OPT transporter family.</text>
</comment>
<name>A0A316VAZ7_9BASI</name>
<evidence type="ECO:0000256" key="9">
    <source>
        <dbReference type="SAM" id="Phobius"/>
    </source>
</evidence>
<evidence type="ECO:0000256" key="3">
    <source>
        <dbReference type="ARBA" id="ARBA00022448"/>
    </source>
</evidence>
<dbReference type="Proteomes" id="UP000245771">
    <property type="component" value="Unassembled WGS sequence"/>
</dbReference>
<proteinExistence type="inferred from homology"/>
<keyword evidence="6" id="KW-0653">Protein transport</keyword>
<protein>
    <submittedName>
        <fullName evidence="10">OPT superfamily oligopeptide transporter</fullName>
    </submittedName>
</protein>
<keyword evidence="4 9" id="KW-0812">Transmembrane</keyword>
<evidence type="ECO:0000256" key="2">
    <source>
        <dbReference type="ARBA" id="ARBA00008807"/>
    </source>
</evidence>
<evidence type="ECO:0000256" key="4">
    <source>
        <dbReference type="ARBA" id="ARBA00022692"/>
    </source>
</evidence>
<dbReference type="PANTHER" id="PTHR22601">
    <property type="entry name" value="ISP4 LIKE PROTEIN"/>
    <property type="match status" value="1"/>
</dbReference>
<dbReference type="Pfam" id="PF03169">
    <property type="entry name" value="OPT"/>
    <property type="match status" value="1"/>
</dbReference>
<keyword evidence="5" id="KW-0571">Peptide transport</keyword>
<dbReference type="InParanoid" id="A0A316VAZ7"/>
<comment type="subcellular location">
    <subcellularLocation>
        <location evidence="1">Membrane</location>
        <topology evidence="1">Multi-pass membrane protein</topology>
    </subcellularLocation>
</comment>
<evidence type="ECO:0000256" key="5">
    <source>
        <dbReference type="ARBA" id="ARBA00022856"/>
    </source>
</evidence>
<evidence type="ECO:0000256" key="6">
    <source>
        <dbReference type="ARBA" id="ARBA00022927"/>
    </source>
</evidence>
<keyword evidence="8 9" id="KW-0472">Membrane</keyword>
<dbReference type="OrthoDB" id="9986677at2759"/>
<evidence type="ECO:0000313" key="11">
    <source>
        <dbReference type="Proteomes" id="UP000245771"/>
    </source>
</evidence>
<dbReference type="GO" id="GO:0035673">
    <property type="term" value="F:oligopeptide transmembrane transporter activity"/>
    <property type="evidence" value="ECO:0007669"/>
    <property type="project" value="InterPro"/>
</dbReference>
<evidence type="ECO:0000256" key="1">
    <source>
        <dbReference type="ARBA" id="ARBA00004141"/>
    </source>
</evidence>
<evidence type="ECO:0000256" key="8">
    <source>
        <dbReference type="ARBA" id="ARBA00023136"/>
    </source>
</evidence>